<dbReference type="GO" id="GO:0000422">
    <property type="term" value="P:autophagy of mitochondrion"/>
    <property type="evidence" value="ECO:0007669"/>
    <property type="project" value="TreeGrafter"/>
</dbReference>
<comment type="similarity">
    <text evidence="3 14">Belongs to the FIS1 family.</text>
</comment>
<keyword evidence="9 14" id="KW-0496">Mitochondrion</keyword>
<dbReference type="InterPro" id="IPR028058">
    <property type="entry name" value="Fis1_TPR_N"/>
</dbReference>
<dbReference type="PIRSF" id="PIRSF008835">
    <property type="entry name" value="TPR_repeat_11_Fis1"/>
    <property type="match status" value="1"/>
</dbReference>
<evidence type="ECO:0000256" key="8">
    <source>
        <dbReference type="ARBA" id="ARBA00022989"/>
    </source>
</evidence>
<reference evidence="16" key="1">
    <citation type="submission" date="2019-10" db="EMBL/GenBank/DDBJ databases">
        <title>Corvus moneduloides (New Caledonian crow) genome, bCorMon1, primary haplotype.</title>
        <authorList>
            <person name="Rutz C."/>
            <person name="Fungtammasan C."/>
            <person name="Mountcastle J."/>
            <person name="Formenti G."/>
            <person name="Chow W."/>
            <person name="Howe K."/>
            <person name="Steele M.P."/>
            <person name="Fernandes J."/>
            <person name="Gilbert M.T.P."/>
            <person name="Fedrigo O."/>
            <person name="Jarvis E.D."/>
            <person name="Gemmell N."/>
        </authorList>
    </citation>
    <scope>NUCLEOTIDE SEQUENCE [LARGE SCALE GENOMIC DNA]</scope>
</reference>
<sequence length="150" mass="17018">MDPEFDDVVAVEDLMALERRYAAERQQGALSRQCRFEYGWGLVRSRYQEDIARGVALLAELLPETPPEEQRDVLFYLALGNYRLKEYERSLEHLERLLAAEPQNPQVLRLRSRVRSRLRRDGLVGAAIVGGVVMGVAGLLGVAISRATRH</sequence>
<dbReference type="GO" id="GO:0016559">
    <property type="term" value="P:peroxisome fission"/>
    <property type="evidence" value="ECO:0007669"/>
    <property type="project" value="TreeGrafter"/>
</dbReference>
<dbReference type="PROSITE" id="PS50005">
    <property type="entry name" value="TPR"/>
    <property type="match status" value="1"/>
</dbReference>
<dbReference type="Gene3D" id="1.25.40.10">
    <property type="entry name" value="Tetratricopeptide repeat domain"/>
    <property type="match status" value="1"/>
</dbReference>
<evidence type="ECO:0000256" key="10">
    <source>
        <dbReference type="ARBA" id="ARBA00023136"/>
    </source>
</evidence>
<keyword evidence="10 14" id="KW-0472">Membrane</keyword>
<dbReference type="Pfam" id="PF14852">
    <property type="entry name" value="Fis1_TPR_N"/>
    <property type="match status" value="1"/>
</dbReference>
<evidence type="ECO:0000256" key="14">
    <source>
        <dbReference type="PIRNR" id="PIRNR008835"/>
    </source>
</evidence>
<dbReference type="InterPro" id="IPR016543">
    <property type="entry name" value="Fis1"/>
</dbReference>
<keyword evidence="16" id="KW-1185">Reference proteome</keyword>
<comment type="function">
    <text evidence="12">Involved in the fragmentation of the mitochondrial network and its perinuclear clustering. Plays a minor role in the recruitment and association of the fission mediator dynamin-related protein 1 (DNM1L) to the mitochondrial surface and mitochondrial fission. May not be essential for the assembly of functional fission complexes and the subsequent membrane scission event. Also mediates peroxisomal fission. May act when the products of fission are directed toward mitochondrial homeostasis, mitophagy, or apoptosis. Can induce cytochrome c release from the mitochondrion to the cytosol, ultimately leading to apoptosis.</text>
</comment>
<dbReference type="CDD" id="cd12212">
    <property type="entry name" value="Fis1"/>
    <property type="match status" value="1"/>
</dbReference>
<evidence type="ECO:0000256" key="13">
    <source>
        <dbReference type="ARBA" id="ARBA00064597"/>
    </source>
</evidence>
<proteinExistence type="inferred from homology"/>
<dbReference type="GO" id="GO:0000266">
    <property type="term" value="P:mitochondrial fission"/>
    <property type="evidence" value="ECO:0007669"/>
    <property type="project" value="UniProtKB-UniRule"/>
</dbReference>
<evidence type="ECO:0000256" key="3">
    <source>
        <dbReference type="ARBA" id="ARBA00008937"/>
    </source>
</evidence>
<dbReference type="GO" id="GO:0005778">
    <property type="term" value="C:peroxisomal membrane"/>
    <property type="evidence" value="ECO:0007669"/>
    <property type="project" value="UniProtKB-SubCell"/>
</dbReference>
<comment type="subunit">
    <text evidence="13">Interacts with DNM1L/DLP1 through the TPR region; may form part of a larger protein complex at the endoplasmic reticulum-mitochondrial interface during mitochondrial fission. Interacts with MARCHF5. Interacts with MIEF1. Interacts with PEX11A, PEX11B and PEX11G.</text>
</comment>
<keyword evidence="6" id="KW-0053">Apoptosis</keyword>
<reference evidence="15" key="3">
    <citation type="submission" date="2025-09" db="UniProtKB">
        <authorList>
            <consortium name="Ensembl"/>
        </authorList>
    </citation>
    <scope>IDENTIFICATION</scope>
</reference>
<evidence type="ECO:0000256" key="11">
    <source>
        <dbReference type="ARBA" id="ARBA00023140"/>
    </source>
</evidence>
<dbReference type="OrthoDB" id="421154at2759"/>
<dbReference type="InterPro" id="IPR019734">
    <property type="entry name" value="TPR_rpt"/>
</dbReference>
<dbReference type="AlphaFoldDB" id="A0A8U7NUF2"/>
<dbReference type="Proteomes" id="UP000694553">
    <property type="component" value="Unassembled WGS sequence"/>
</dbReference>
<comment type="domain">
    <text evidence="14">The C-terminus is required for mitochondrial localization, while the N-terminus is necessary for mitochondrial fission.</text>
</comment>
<dbReference type="GO" id="GO:0005741">
    <property type="term" value="C:mitochondrial outer membrane"/>
    <property type="evidence" value="ECO:0007669"/>
    <property type="project" value="UniProtKB-SubCell"/>
</dbReference>
<dbReference type="Ensembl" id="ENSCMUT00000034713.1">
    <property type="protein sequence ID" value="ENSCMUP00000028048.1"/>
    <property type="gene ID" value="ENSCMUG00000018506.1"/>
</dbReference>
<keyword evidence="5" id="KW-0812">Transmembrane</keyword>
<evidence type="ECO:0000256" key="2">
    <source>
        <dbReference type="ARBA" id="ARBA00004572"/>
    </source>
</evidence>
<dbReference type="InterPro" id="IPR011990">
    <property type="entry name" value="TPR-like_helical_dom_sf"/>
</dbReference>
<evidence type="ECO:0000256" key="7">
    <source>
        <dbReference type="ARBA" id="ARBA00022787"/>
    </source>
</evidence>
<dbReference type="FunFam" id="1.25.40.10:FF:000147">
    <property type="entry name" value="Mitochondrial fission 1 protein"/>
    <property type="match status" value="1"/>
</dbReference>
<dbReference type="RefSeq" id="XP_031954036.1">
    <property type="nucleotide sequence ID" value="XM_032098145.1"/>
</dbReference>
<evidence type="ECO:0000256" key="4">
    <source>
        <dbReference type="ARBA" id="ARBA00014314"/>
    </source>
</evidence>
<dbReference type="PANTHER" id="PTHR13247:SF0">
    <property type="entry name" value="MITOCHONDRIAL FISSION 1 PROTEIN"/>
    <property type="match status" value="1"/>
</dbReference>
<dbReference type="InterPro" id="IPR028061">
    <property type="entry name" value="Fis1_TPR_C"/>
</dbReference>
<dbReference type="CTD" id="51024"/>
<organism evidence="15 16">
    <name type="scientific">Corvus moneduloides</name>
    <name type="common">New Caledonian crow</name>
    <dbReference type="NCBI Taxonomy" id="1196302"/>
    <lineage>
        <taxon>Eukaryota</taxon>
        <taxon>Metazoa</taxon>
        <taxon>Chordata</taxon>
        <taxon>Craniata</taxon>
        <taxon>Vertebrata</taxon>
        <taxon>Euteleostomi</taxon>
        <taxon>Archelosauria</taxon>
        <taxon>Archosauria</taxon>
        <taxon>Dinosauria</taxon>
        <taxon>Saurischia</taxon>
        <taxon>Theropoda</taxon>
        <taxon>Coelurosauria</taxon>
        <taxon>Aves</taxon>
        <taxon>Neognathae</taxon>
        <taxon>Neoaves</taxon>
        <taxon>Telluraves</taxon>
        <taxon>Australaves</taxon>
        <taxon>Passeriformes</taxon>
        <taxon>Corvoidea</taxon>
        <taxon>Corvidae</taxon>
        <taxon>Corvus</taxon>
    </lineage>
</organism>
<gene>
    <name evidence="15" type="primary">FIS1</name>
</gene>
<reference evidence="15" key="2">
    <citation type="submission" date="2025-08" db="UniProtKB">
        <authorList>
            <consortium name="Ensembl"/>
        </authorList>
    </citation>
    <scope>IDENTIFICATION</scope>
</reference>
<evidence type="ECO:0000313" key="16">
    <source>
        <dbReference type="Proteomes" id="UP000694553"/>
    </source>
</evidence>
<keyword evidence="8" id="KW-1133">Transmembrane helix</keyword>
<evidence type="ECO:0000313" key="15">
    <source>
        <dbReference type="Ensembl" id="ENSCMUP00000028048.1"/>
    </source>
</evidence>
<dbReference type="SUPFAM" id="SSF48452">
    <property type="entry name" value="TPR-like"/>
    <property type="match status" value="1"/>
</dbReference>
<evidence type="ECO:0000256" key="6">
    <source>
        <dbReference type="ARBA" id="ARBA00022703"/>
    </source>
</evidence>
<dbReference type="PANTHER" id="PTHR13247">
    <property type="entry name" value="TETRATRICOPEPTIDE REPEAT PROTEIN 11 TPR REPEAT PROTEIN 11"/>
    <property type="match status" value="1"/>
</dbReference>
<evidence type="ECO:0000256" key="1">
    <source>
        <dbReference type="ARBA" id="ARBA00004549"/>
    </source>
</evidence>
<accession>A0A8U7NUF2</accession>
<evidence type="ECO:0000256" key="12">
    <source>
        <dbReference type="ARBA" id="ARBA00054909"/>
    </source>
</evidence>
<name>A0A8U7NUF2_CORMO</name>
<dbReference type="GeneID" id="116439065"/>
<evidence type="ECO:0000256" key="5">
    <source>
        <dbReference type="ARBA" id="ARBA00022692"/>
    </source>
</evidence>
<comment type="subcellular location">
    <subcellularLocation>
        <location evidence="2">Mitochondrion outer membrane</location>
        <topology evidence="2">Single-pass membrane protein</topology>
    </subcellularLocation>
    <subcellularLocation>
        <location evidence="1">Peroxisome membrane</location>
        <topology evidence="1">Single-pass membrane protein</topology>
    </subcellularLocation>
</comment>
<keyword evidence="7 14" id="KW-1000">Mitochondrion outer membrane</keyword>
<dbReference type="Pfam" id="PF14853">
    <property type="entry name" value="Fis1_TPR_C"/>
    <property type="match status" value="1"/>
</dbReference>
<keyword evidence="11" id="KW-0576">Peroxisome</keyword>
<dbReference type="GO" id="GO:0043653">
    <property type="term" value="P:mitochondrial fragmentation involved in apoptotic process"/>
    <property type="evidence" value="ECO:0007669"/>
    <property type="project" value="TreeGrafter"/>
</dbReference>
<protein>
    <recommendedName>
        <fullName evidence="4 14">Mitochondrial fission 1 protein</fullName>
    </recommendedName>
</protein>
<evidence type="ECO:0000256" key="9">
    <source>
        <dbReference type="ARBA" id="ARBA00023128"/>
    </source>
</evidence>
<dbReference type="OMA" id="QFNYAWG"/>
<dbReference type="InterPro" id="IPR033745">
    <property type="entry name" value="Fis1_cytosol"/>
</dbReference>